<keyword evidence="4 8" id="KW-1133">Transmembrane helix</keyword>
<feature type="region of interest" description="Disordered" evidence="7">
    <location>
        <begin position="1"/>
        <end position="59"/>
    </location>
</feature>
<comment type="subcellular location">
    <subcellularLocation>
        <location evidence="1 6">Membrane</location>
        <topology evidence="1 6">Multi-pass membrane protein</topology>
    </subcellularLocation>
</comment>
<evidence type="ECO:0000256" key="8">
    <source>
        <dbReference type="SAM" id="Phobius"/>
    </source>
</evidence>
<feature type="transmembrane region" description="Helical" evidence="8">
    <location>
        <begin position="352"/>
        <end position="372"/>
    </location>
</feature>
<evidence type="ECO:0000256" key="6">
    <source>
        <dbReference type="RuleBase" id="RU003755"/>
    </source>
</evidence>
<feature type="transmembrane region" description="Helical" evidence="8">
    <location>
        <begin position="238"/>
        <end position="259"/>
    </location>
</feature>
<evidence type="ECO:0000256" key="4">
    <source>
        <dbReference type="ARBA" id="ARBA00022989"/>
    </source>
</evidence>
<dbReference type="SUPFAM" id="SSF103473">
    <property type="entry name" value="MFS general substrate transporter"/>
    <property type="match status" value="1"/>
</dbReference>
<keyword evidence="3 6" id="KW-0812">Transmembrane</keyword>
<evidence type="ECO:0000256" key="1">
    <source>
        <dbReference type="ARBA" id="ARBA00004141"/>
    </source>
</evidence>
<comment type="similarity">
    <text evidence="2 6">Belongs to the major facilitator superfamily. Proton-dependent oligopeptide transporter (POT/PTR) (TC 2.A.17) family.</text>
</comment>
<dbReference type="Pfam" id="PF00854">
    <property type="entry name" value="PTR2"/>
    <property type="match status" value="1"/>
</dbReference>
<feature type="transmembrane region" description="Helical" evidence="8">
    <location>
        <begin position="265"/>
        <end position="285"/>
    </location>
</feature>
<evidence type="ECO:0000256" key="3">
    <source>
        <dbReference type="ARBA" id="ARBA00022692"/>
    </source>
</evidence>
<evidence type="ECO:0000313" key="9">
    <source>
        <dbReference type="EMBL" id="KAK5997345.1"/>
    </source>
</evidence>
<dbReference type="Proteomes" id="UP001338125">
    <property type="component" value="Unassembled WGS sequence"/>
</dbReference>
<dbReference type="InterPro" id="IPR036259">
    <property type="entry name" value="MFS_trans_sf"/>
</dbReference>
<proteinExistence type="inferred from homology"/>
<dbReference type="InterPro" id="IPR000109">
    <property type="entry name" value="POT_fam"/>
</dbReference>
<feature type="compositionally biased region" description="Basic and acidic residues" evidence="7">
    <location>
        <begin position="1"/>
        <end position="17"/>
    </location>
</feature>
<keyword evidence="5 8" id="KW-0472">Membrane</keyword>
<dbReference type="PROSITE" id="PS01023">
    <property type="entry name" value="PTR2_2"/>
    <property type="match status" value="1"/>
</dbReference>
<accession>A0ABR0SYS8</accession>
<organism evidence="9 10">
    <name type="scientific">Cladobotryum mycophilum</name>
    <dbReference type="NCBI Taxonomy" id="491253"/>
    <lineage>
        <taxon>Eukaryota</taxon>
        <taxon>Fungi</taxon>
        <taxon>Dikarya</taxon>
        <taxon>Ascomycota</taxon>
        <taxon>Pezizomycotina</taxon>
        <taxon>Sordariomycetes</taxon>
        <taxon>Hypocreomycetidae</taxon>
        <taxon>Hypocreales</taxon>
        <taxon>Hypocreaceae</taxon>
        <taxon>Cladobotryum</taxon>
    </lineage>
</organism>
<feature type="compositionally biased region" description="Basic and acidic residues" evidence="7">
    <location>
        <begin position="33"/>
        <end position="42"/>
    </location>
</feature>
<gene>
    <name evidence="9" type="ORF">PT974_02700</name>
</gene>
<comment type="caution">
    <text evidence="9">The sequence shown here is derived from an EMBL/GenBank/DDBJ whole genome shotgun (WGS) entry which is preliminary data.</text>
</comment>
<feature type="transmembrane region" description="Helical" evidence="8">
    <location>
        <begin position="153"/>
        <end position="176"/>
    </location>
</feature>
<dbReference type="Gene3D" id="1.20.1250.20">
    <property type="entry name" value="MFS general substrate transporter like domains"/>
    <property type="match status" value="1"/>
</dbReference>
<feature type="transmembrane region" description="Helical" evidence="8">
    <location>
        <begin position="522"/>
        <end position="543"/>
    </location>
</feature>
<dbReference type="EMBL" id="JAVFKD010000002">
    <property type="protein sequence ID" value="KAK5997345.1"/>
    <property type="molecule type" value="Genomic_DNA"/>
</dbReference>
<feature type="transmembrane region" description="Helical" evidence="8">
    <location>
        <begin position="422"/>
        <end position="445"/>
    </location>
</feature>
<name>A0ABR0SYS8_9HYPO</name>
<keyword evidence="6" id="KW-0813">Transport</keyword>
<feature type="transmembrane region" description="Helical" evidence="8">
    <location>
        <begin position="392"/>
        <end position="410"/>
    </location>
</feature>
<evidence type="ECO:0000256" key="2">
    <source>
        <dbReference type="ARBA" id="ARBA00005982"/>
    </source>
</evidence>
<dbReference type="PANTHER" id="PTHR11654">
    <property type="entry name" value="OLIGOPEPTIDE TRANSPORTER-RELATED"/>
    <property type="match status" value="1"/>
</dbReference>
<evidence type="ECO:0000256" key="5">
    <source>
        <dbReference type="ARBA" id="ARBA00023136"/>
    </source>
</evidence>
<feature type="transmembrane region" description="Helical" evidence="8">
    <location>
        <begin position="182"/>
        <end position="199"/>
    </location>
</feature>
<sequence length="570" mass="63683">MAQNHEDTAAELHETLNERVPNQGTDLAGGYIHDSDLKKDHLYSGSDSEPTPDGEEPNEYERHNLRRIGENLPFSAFLIAIVELTERFTYYGASGLFQNYISNPKDGSSGAKGLGLGNQAGTGLNLFFQWFCYVTPILGAIISDQYLGKYKTIMIFCCVYWVGLVVLWTTSLPIALEHGAGLPGYIVAIIIIGFGTGGIKSNIAPLIADQYTRTTMAIKTEKSGERVIIDPAITYQRIYLIFYWCINVGSLSLIATPFMEKYEGFWTAFLLCFLVFNFSIIILLARRKSYIVRPPQGTVITDAFKAMGMMIAARNMDAAKPSWRAANGKTRVVNWNDQFIDELKRALIACKVFVFFPIYWVCYGQFSSNFVYQASQMDGHGMPNDFMQNFDPISILIFTPILDMVVYPFLRRMGISLRPIMRISIGFCFASLCLAYASIVQHIIYTKGPCFDHPLKCPAGKLDGKKIPNSIHIAIQAPAYVFIGLSELFTSVTGLDMFLFTNAFGSAISEALVSVSKDPKFVWMYAGVGISAFITAIVFYSLFRHYDYMEDDMLALEQDAATAVEEKKEG</sequence>
<evidence type="ECO:0000313" key="10">
    <source>
        <dbReference type="Proteomes" id="UP001338125"/>
    </source>
</evidence>
<protein>
    <submittedName>
        <fullName evidence="9">Peptide transporter PTR2</fullName>
    </submittedName>
</protein>
<evidence type="ECO:0000256" key="7">
    <source>
        <dbReference type="SAM" id="MobiDB-lite"/>
    </source>
</evidence>
<dbReference type="InterPro" id="IPR018456">
    <property type="entry name" value="PTR2_symporter_CS"/>
</dbReference>
<keyword evidence="10" id="KW-1185">Reference proteome</keyword>
<reference evidence="9 10" key="1">
    <citation type="submission" date="2024-01" db="EMBL/GenBank/DDBJ databases">
        <title>Complete genome of Cladobotryum mycophilum ATHUM6906.</title>
        <authorList>
            <person name="Christinaki A.C."/>
            <person name="Myridakis A.I."/>
            <person name="Kouvelis V.N."/>
        </authorList>
    </citation>
    <scope>NUCLEOTIDE SEQUENCE [LARGE SCALE GENOMIC DNA]</scope>
    <source>
        <strain evidence="9 10">ATHUM6906</strain>
    </source>
</reference>